<dbReference type="KEGG" id="run:DR864_07065"/>
<dbReference type="AlphaFoldDB" id="A0A344TFT4"/>
<gene>
    <name evidence="1" type="ORF">DR864_07065</name>
</gene>
<dbReference type="Proteomes" id="UP000251993">
    <property type="component" value="Chromosome"/>
</dbReference>
<sequence length="73" mass="8803">MKLFPLLKKTQDFFWNKLFSIYICTTNNGVDIVGKLFEDFEQLFLFYFLGLMSQNDKKRAITRSSLICHYFKF</sequence>
<protein>
    <submittedName>
        <fullName evidence="1">Uncharacterized protein</fullName>
    </submittedName>
</protein>
<accession>A0A344TFT4</accession>
<dbReference type="EMBL" id="CP030850">
    <property type="protein sequence ID" value="AXE17505.1"/>
    <property type="molecule type" value="Genomic_DNA"/>
</dbReference>
<evidence type="ECO:0000313" key="2">
    <source>
        <dbReference type="Proteomes" id="UP000251993"/>
    </source>
</evidence>
<proteinExistence type="predicted"/>
<name>A0A344TFT4_9BACT</name>
<evidence type="ECO:0000313" key="1">
    <source>
        <dbReference type="EMBL" id="AXE17505.1"/>
    </source>
</evidence>
<keyword evidence="2" id="KW-1185">Reference proteome</keyword>
<organism evidence="1 2">
    <name type="scientific">Runella rosea</name>
    <dbReference type="NCBI Taxonomy" id="2259595"/>
    <lineage>
        <taxon>Bacteria</taxon>
        <taxon>Pseudomonadati</taxon>
        <taxon>Bacteroidota</taxon>
        <taxon>Cytophagia</taxon>
        <taxon>Cytophagales</taxon>
        <taxon>Spirosomataceae</taxon>
        <taxon>Runella</taxon>
    </lineage>
</organism>
<reference evidence="1 2" key="1">
    <citation type="submission" date="2018-07" db="EMBL/GenBank/DDBJ databases">
        <title>Genome sequencing of Runella.</title>
        <authorList>
            <person name="Baek M.-G."/>
            <person name="Yi H."/>
        </authorList>
    </citation>
    <scope>NUCLEOTIDE SEQUENCE [LARGE SCALE GENOMIC DNA]</scope>
    <source>
        <strain evidence="1 2">HYN0085</strain>
    </source>
</reference>